<dbReference type="EMBL" id="CP093347">
    <property type="protein sequence ID" value="WOH00534.1"/>
    <property type="molecule type" value="Genomic_DNA"/>
</dbReference>
<reference evidence="1" key="1">
    <citation type="journal article" date="2016" name="Nat. Genet.">
        <title>A high-quality carrot genome assembly provides new insights into carotenoid accumulation and asterid genome evolution.</title>
        <authorList>
            <person name="Iorizzo M."/>
            <person name="Ellison S."/>
            <person name="Senalik D."/>
            <person name="Zeng P."/>
            <person name="Satapoomin P."/>
            <person name="Huang J."/>
            <person name="Bowman M."/>
            <person name="Iovene M."/>
            <person name="Sanseverino W."/>
            <person name="Cavagnaro P."/>
            <person name="Yildiz M."/>
            <person name="Macko-Podgorni A."/>
            <person name="Moranska E."/>
            <person name="Grzebelus E."/>
            <person name="Grzebelus D."/>
            <person name="Ashrafi H."/>
            <person name="Zheng Z."/>
            <person name="Cheng S."/>
            <person name="Spooner D."/>
            <person name="Van Deynze A."/>
            <person name="Simon P."/>
        </authorList>
    </citation>
    <scope>NUCLEOTIDE SEQUENCE</scope>
    <source>
        <tissue evidence="1">Leaf</tissue>
    </source>
</reference>
<dbReference type="SUPFAM" id="SSF54001">
    <property type="entry name" value="Cysteine proteinases"/>
    <property type="match status" value="1"/>
</dbReference>
<proteinExistence type="predicted"/>
<dbReference type="Gramene" id="KZM94175">
    <property type="protein sequence ID" value="KZM94175"/>
    <property type="gene ID" value="DCAR_017420"/>
</dbReference>
<protein>
    <submittedName>
        <fullName evidence="1">Uncharacterized protein</fullName>
    </submittedName>
</protein>
<evidence type="ECO:0000313" key="1">
    <source>
        <dbReference type="EMBL" id="WOH00534.1"/>
    </source>
</evidence>
<organism evidence="1 2">
    <name type="scientific">Daucus carota subsp. sativus</name>
    <name type="common">Carrot</name>
    <dbReference type="NCBI Taxonomy" id="79200"/>
    <lineage>
        <taxon>Eukaryota</taxon>
        <taxon>Viridiplantae</taxon>
        <taxon>Streptophyta</taxon>
        <taxon>Embryophyta</taxon>
        <taxon>Tracheophyta</taxon>
        <taxon>Spermatophyta</taxon>
        <taxon>Magnoliopsida</taxon>
        <taxon>eudicotyledons</taxon>
        <taxon>Gunneridae</taxon>
        <taxon>Pentapetalae</taxon>
        <taxon>asterids</taxon>
        <taxon>campanulids</taxon>
        <taxon>Apiales</taxon>
        <taxon>Apiaceae</taxon>
        <taxon>Apioideae</taxon>
        <taxon>Scandiceae</taxon>
        <taxon>Daucinae</taxon>
        <taxon>Daucus</taxon>
        <taxon>Daucus sect. Daucus</taxon>
    </lineage>
</organism>
<dbReference type="Gene3D" id="3.40.395.10">
    <property type="entry name" value="Adenoviral Proteinase, Chain A"/>
    <property type="match status" value="1"/>
</dbReference>
<keyword evidence="2" id="KW-1185">Reference proteome</keyword>
<sequence length="406" mass="46953">MISSFIQTGGELLNEQQSAIEVIDKVCKEILRDYGEVADVEEEIIYKHLKQTIEEFDKVQSQHFRMLSAASKKYRSDKIIELLKSRFENLNSDALSFVLSSTSSTDETNLAWRHDILAGKGLEIHKKILIGNKGYLWDWVHSNENEAGLVFMLNQVITCTKKDLSSLNYGNNVSPTVIDTWCCLLNLMETAKPISFKRRFFCFLDSTVGVNLCKNSGEKDGDGQFFEFCDKLEQTMQTFNLSMSNINLVFFPICSFGHYYTVCYDISQPSMVVLDNSNQDNLSSVLFVGEIETLHKRFTEFLRFKGYQKATDIFWLEPTRLNLPWNTKYNTADSGIFLMRHMETYFGGENLFYAEKFVEESHLQQHQLNKLRFEYVCIILSTTINEVRDNVFKQIEEGREDSTGRV</sequence>
<dbReference type="AlphaFoldDB" id="A0A164Y9I9"/>
<evidence type="ECO:0000313" key="2">
    <source>
        <dbReference type="Proteomes" id="UP000077755"/>
    </source>
</evidence>
<reference evidence="1" key="2">
    <citation type="submission" date="2022-03" db="EMBL/GenBank/DDBJ databases">
        <title>Draft title - Genomic analysis of global carrot germplasm unveils the trajectory of domestication and the origin of high carotenoid orange carrot.</title>
        <authorList>
            <person name="Iorizzo M."/>
            <person name="Ellison S."/>
            <person name="Senalik D."/>
            <person name="Macko-Podgorni A."/>
            <person name="Grzebelus D."/>
            <person name="Bostan H."/>
            <person name="Rolling W."/>
            <person name="Curaba J."/>
            <person name="Simon P."/>
        </authorList>
    </citation>
    <scope>NUCLEOTIDE SEQUENCE</scope>
    <source>
        <tissue evidence="1">Leaf</tissue>
    </source>
</reference>
<dbReference type="Proteomes" id="UP000077755">
    <property type="component" value="Chromosome 5"/>
</dbReference>
<gene>
    <name evidence="1" type="ORF">DCAR_0519900</name>
</gene>
<accession>A0A164Y9I9</accession>
<name>A0A164Y9I9_DAUCS</name>
<dbReference type="InterPro" id="IPR038765">
    <property type="entry name" value="Papain-like_cys_pep_sf"/>
</dbReference>